<dbReference type="AlphaFoldDB" id="X6NL05"/>
<feature type="compositionally biased region" description="Polar residues" evidence="1">
    <location>
        <begin position="56"/>
        <end position="66"/>
    </location>
</feature>
<protein>
    <submittedName>
        <fullName evidence="2">Uncharacterized protein</fullName>
    </submittedName>
</protein>
<keyword evidence="3" id="KW-1185">Reference proteome</keyword>
<evidence type="ECO:0000313" key="3">
    <source>
        <dbReference type="Proteomes" id="UP000023152"/>
    </source>
</evidence>
<accession>X6NL05</accession>
<evidence type="ECO:0000256" key="1">
    <source>
        <dbReference type="SAM" id="MobiDB-lite"/>
    </source>
</evidence>
<dbReference type="EMBL" id="ASPP01007544">
    <property type="protein sequence ID" value="ETO26960.1"/>
    <property type="molecule type" value="Genomic_DNA"/>
</dbReference>
<dbReference type="Proteomes" id="UP000023152">
    <property type="component" value="Unassembled WGS sequence"/>
</dbReference>
<evidence type="ECO:0000313" key="2">
    <source>
        <dbReference type="EMBL" id="ETO26960.1"/>
    </source>
</evidence>
<reference evidence="2 3" key="1">
    <citation type="journal article" date="2013" name="Curr. Biol.">
        <title>The Genome of the Foraminiferan Reticulomyxa filosa.</title>
        <authorList>
            <person name="Glockner G."/>
            <person name="Hulsmann N."/>
            <person name="Schleicher M."/>
            <person name="Noegel A.A."/>
            <person name="Eichinger L."/>
            <person name="Gallinger C."/>
            <person name="Pawlowski J."/>
            <person name="Sierra R."/>
            <person name="Euteneuer U."/>
            <person name="Pillet L."/>
            <person name="Moustafa A."/>
            <person name="Platzer M."/>
            <person name="Groth M."/>
            <person name="Szafranski K."/>
            <person name="Schliwa M."/>
        </authorList>
    </citation>
    <scope>NUCLEOTIDE SEQUENCE [LARGE SCALE GENOMIC DNA]</scope>
</reference>
<organism evidence="2 3">
    <name type="scientific">Reticulomyxa filosa</name>
    <dbReference type="NCBI Taxonomy" id="46433"/>
    <lineage>
        <taxon>Eukaryota</taxon>
        <taxon>Sar</taxon>
        <taxon>Rhizaria</taxon>
        <taxon>Retaria</taxon>
        <taxon>Foraminifera</taxon>
        <taxon>Monothalamids</taxon>
        <taxon>Reticulomyxidae</taxon>
        <taxon>Reticulomyxa</taxon>
    </lineage>
</organism>
<gene>
    <name evidence="2" type="ORF">RFI_10174</name>
</gene>
<proteinExistence type="predicted"/>
<feature type="non-terminal residue" evidence="2">
    <location>
        <position position="1"/>
    </location>
</feature>
<sequence length="216" mass="25030">LQEIYKNENIVRIQLFQRRNSDANSNGSISQIQLFESKTNIVSDRVSPAKKDSVDESTSSKNTSNGGKRKKQQYIGVMKSERQEWIRMLTLLQEQLRIVQSQNYRLHRNCKEFAYNKKVGQAQLTHPFKVLNMHELNEKITQVICGRCCDLHQQMAQKIAEIEQIGFGQRRIPKSRNNCPVIVTIMQVVVMCLPFSSEEEGSDWIVILRQFASVDR</sequence>
<comment type="caution">
    <text evidence="2">The sequence shown here is derived from an EMBL/GenBank/DDBJ whole genome shotgun (WGS) entry which is preliminary data.</text>
</comment>
<feature type="region of interest" description="Disordered" evidence="1">
    <location>
        <begin position="45"/>
        <end position="74"/>
    </location>
</feature>
<name>X6NL05_RETFI</name>